<evidence type="ECO:0000313" key="2">
    <source>
        <dbReference type="Proteomes" id="UP001157034"/>
    </source>
</evidence>
<dbReference type="Proteomes" id="UP001157034">
    <property type="component" value="Unassembled WGS sequence"/>
</dbReference>
<reference evidence="2" key="1">
    <citation type="journal article" date="2019" name="Int. J. Syst. Evol. Microbiol.">
        <title>The Global Catalogue of Microorganisms (GCM) 10K type strain sequencing project: providing services to taxonomists for standard genome sequencing and annotation.</title>
        <authorList>
            <consortium name="The Broad Institute Genomics Platform"/>
            <consortium name="The Broad Institute Genome Sequencing Center for Infectious Disease"/>
            <person name="Wu L."/>
            <person name="Ma J."/>
        </authorList>
    </citation>
    <scope>NUCLEOTIDE SEQUENCE [LARGE SCALE GENOMIC DNA]</scope>
    <source>
        <strain evidence="2">NBRC 108894</strain>
    </source>
</reference>
<comment type="caution">
    <text evidence="1">The sequence shown here is derived from an EMBL/GenBank/DDBJ whole genome shotgun (WGS) entry which is preliminary data.</text>
</comment>
<protein>
    <submittedName>
        <fullName evidence="1">Uncharacterized protein</fullName>
    </submittedName>
</protein>
<organism evidence="1 2">
    <name type="scientific">Pseudolysinimonas kribbensis</name>
    <dbReference type="NCBI Taxonomy" id="433641"/>
    <lineage>
        <taxon>Bacteria</taxon>
        <taxon>Bacillati</taxon>
        <taxon>Actinomycetota</taxon>
        <taxon>Actinomycetes</taxon>
        <taxon>Micrococcales</taxon>
        <taxon>Microbacteriaceae</taxon>
        <taxon>Pseudolysinimonas</taxon>
    </lineage>
</organism>
<gene>
    <name evidence="1" type="ORF">GCM10025881_19460</name>
</gene>
<evidence type="ECO:0000313" key="1">
    <source>
        <dbReference type="EMBL" id="GMA95122.1"/>
    </source>
</evidence>
<dbReference type="RefSeq" id="WP_348534921.1">
    <property type="nucleotide sequence ID" value="NZ_BSVB01000001.1"/>
</dbReference>
<sequence length="47" mass="4832">MERTRRWRWVLPSLAGLVATGAALGIAQLIAAIVAPTAGPFVVVGSS</sequence>
<name>A0ABQ6K578_9MICO</name>
<dbReference type="EMBL" id="BSVB01000001">
    <property type="protein sequence ID" value="GMA95122.1"/>
    <property type="molecule type" value="Genomic_DNA"/>
</dbReference>
<proteinExistence type="predicted"/>
<accession>A0ABQ6K578</accession>
<keyword evidence="2" id="KW-1185">Reference proteome</keyword>